<dbReference type="OrthoDB" id="3632828at2759"/>
<sequence length="432" mass="47415">MDNMGSTFLQLPPELIEAIAAATEGSDLLALRLTSTEVAKNVDKIFVQRYFTHRRHLVTKASFEALLNITDSQRLCRKLKTIEFVVTNVSPSIVGSTGHGVAACIQDDCQRSIWSSWDSEYEGEFSGRSDVAMLAGSLANLAHVGVIPELKVCTHSHFSPVSYGFRQLVEHLSSTGKSSIKNEFLLLGRSPDDNGETASLLLSAIAEAQFPVRTLCLSDKKAPLSHGSMTRIARSVKSLSSALSQLESLAVSLGCVHNLTLQDIITMAEITRSMPLLRKLSLEFSENCCRVQKSFLPPSILGVFTASALEEIHLTGAILRQQDLCAFLARHQDSLRALTLRHLSIGPWDKFAAVFDWMQQTLHLDALVLHWLRQGYDHMDEAIGRGSQYSFNGRAEVVAGLQELSRSVTFGDPPSHAFQPVEQKPAAQAMVA</sequence>
<evidence type="ECO:0000313" key="3">
    <source>
        <dbReference type="Proteomes" id="UP000230605"/>
    </source>
</evidence>
<protein>
    <recommendedName>
        <fullName evidence="5">F-box domain-containing protein</fullName>
    </recommendedName>
</protein>
<reference evidence="2 4" key="2">
    <citation type="submission" date="2023-09" db="EMBL/GenBank/DDBJ databases">
        <title>Complete-Gapless Cercospora beticola genome.</title>
        <authorList>
            <person name="Wyatt N.A."/>
            <person name="Spanner R.E."/>
            <person name="Bolton M.D."/>
        </authorList>
    </citation>
    <scope>NUCLEOTIDE SEQUENCE [LARGE SCALE GENOMIC DNA]</scope>
    <source>
        <strain evidence="2">Cb09-40</strain>
    </source>
</reference>
<proteinExistence type="predicted"/>
<name>A0A2G5IE20_CERBT</name>
<evidence type="ECO:0000313" key="1">
    <source>
        <dbReference type="EMBL" id="PIB03051.1"/>
    </source>
</evidence>
<dbReference type="AlphaFoldDB" id="A0A2G5IE20"/>
<dbReference type="SUPFAM" id="SSF52047">
    <property type="entry name" value="RNI-like"/>
    <property type="match status" value="1"/>
</dbReference>
<organism evidence="1 3">
    <name type="scientific">Cercospora beticola</name>
    <name type="common">Sugarbeet leaf spot fungus</name>
    <dbReference type="NCBI Taxonomy" id="122368"/>
    <lineage>
        <taxon>Eukaryota</taxon>
        <taxon>Fungi</taxon>
        <taxon>Dikarya</taxon>
        <taxon>Ascomycota</taxon>
        <taxon>Pezizomycotina</taxon>
        <taxon>Dothideomycetes</taxon>
        <taxon>Dothideomycetidae</taxon>
        <taxon>Mycosphaerellales</taxon>
        <taxon>Mycosphaerellaceae</taxon>
        <taxon>Cercospora</taxon>
    </lineage>
</organism>
<dbReference type="Proteomes" id="UP000230605">
    <property type="component" value="Chromosome 10"/>
</dbReference>
<evidence type="ECO:0000313" key="2">
    <source>
        <dbReference type="EMBL" id="WPB04121.1"/>
    </source>
</evidence>
<reference evidence="1 3" key="1">
    <citation type="submission" date="2015-10" db="EMBL/GenBank/DDBJ databases">
        <title>The cercosporin biosynthetic gene cluster was horizontally transferred to several fungal lineages and shown to be expanded in Cercospora beticola based on microsynteny with recipient genomes.</title>
        <authorList>
            <person name="De Jonge R."/>
            <person name="Ebert M.K."/>
            <person name="Suttle J.C."/>
            <person name="Jurick Ii W.M."/>
            <person name="Secor G.A."/>
            <person name="Thomma B.P."/>
            <person name="Van De Peer Y."/>
            <person name="Bolton M.D."/>
        </authorList>
    </citation>
    <scope>NUCLEOTIDE SEQUENCE [LARGE SCALE GENOMIC DNA]</scope>
    <source>
        <strain evidence="1 3">09-40</strain>
    </source>
</reference>
<keyword evidence="4" id="KW-1185">Reference proteome</keyword>
<accession>A0A2G5IE20</accession>
<evidence type="ECO:0008006" key="5">
    <source>
        <dbReference type="Google" id="ProtNLM"/>
    </source>
</evidence>
<dbReference type="EMBL" id="CP134188">
    <property type="protein sequence ID" value="WPB04121.1"/>
    <property type="molecule type" value="Genomic_DNA"/>
</dbReference>
<evidence type="ECO:0000313" key="4">
    <source>
        <dbReference type="Proteomes" id="UP001302367"/>
    </source>
</evidence>
<dbReference type="EMBL" id="LKMD01000099">
    <property type="protein sequence ID" value="PIB03051.1"/>
    <property type="molecule type" value="Genomic_DNA"/>
</dbReference>
<gene>
    <name evidence="1" type="ORF">CB0940_11762</name>
    <name evidence="2" type="ORF">RHO25_008765</name>
</gene>
<dbReference type="Proteomes" id="UP001302367">
    <property type="component" value="Chromosome 5"/>
</dbReference>